<dbReference type="Gene3D" id="1.10.1040.10">
    <property type="entry name" value="N-(1-d-carboxylethyl)-l-norvaline Dehydrogenase, domain 2"/>
    <property type="match status" value="1"/>
</dbReference>
<dbReference type="InterPro" id="IPR008927">
    <property type="entry name" value="6-PGluconate_DH-like_C_sf"/>
</dbReference>
<evidence type="ECO:0000256" key="4">
    <source>
        <dbReference type="ARBA" id="ARBA00022456"/>
    </source>
</evidence>
<evidence type="ECO:0000256" key="9">
    <source>
        <dbReference type="RuleBase" id="RU910714"/>
    </source>
</evidence>
<dbReference type="OrthoDB" id="435038at2759"/>
<evidence type="ECO:0000256" key="8">
    <source>
        <dbReference type="PIRSR" id="PIRSR000103-1"/>
    </source>
</evidence>
<dbReference type="SUPFAM" id="SSF48179">
    <property type="entry name" value="6-phosphogluconate dehydrogenase C-terminal domain-like"/>
    <property type="match status" value="1"/>
</dbReference>
<dbReference type="PROSITE" id="PS00895">
    <property type="entry name" value="3_HYDROXYISOBUT_DH"/>
    <property type="match status" value="1"/>
</dbReference>
<comment type="catalytic activity">
    <reaction evidence="7 9">
        <text>3-hydroxy-2-methylpropanoate + NAD(+) = 2-methyl-3-oxopropanoate + NADH + H(+)</text>
        <dbReference type="Rhea" id="RHEA:17681"/>
        <dbReference type="ChEBI" id="CHEBI:11805"/>
        <dbReference type="ChEBI" id="CHEBI:15378"/>
        <dbReference type="ChEBI" id="CHEBI:57540"/>
        <dbReference type="ChEBI" id="CHEBI:57700"/>
        <dbReference type="ChEBI" id="CHEBI:57945"/>
        <dbReference type="EC" id="1.1.1.31"/>
    </reaction>
</comment>
<keyword evidence="13" id="KW-1185">Reference proteome</keyword>
<dbReference type="InterPro" id="IPR029154">
    <property type="entry name" value="HIBADH-like_NADP-bd"/>
</dbReference>
<feature type="domain" description="3-hydroxyisobutyrate dehydrogenase-like NAD-binding" evidence="11">
    <location>
        <begin position="183"/>
        <end position="309"/>
    </location>
</feature>
<evidence type="ECO:0000256" key="2">
    <source>
        <dbReference type="ARBA" id="ARBA00006013"/>
    </source>
</evidence>
<protein>
    <recommendedName>
        <fullName evidence="3 9">3-hydroxyisobutyrate dehydrogenase</fullName>
        <shortName evidence="9">HIBADH</shortName>
        <ecNumber evidence="3 9">1.1.1.31</ecNumber>
    </recommendedName>
</protein>
<evidence type="ECO:0000256" key="7">
    <source>
        <dbReference type="ARBA" id="ARBA00049197"/>
    </source>
</evidence>
<keyword evidence="6 9" id="KW-0520">NAD</keyword>
<dbReference type="PIRSF" id="PIRSF000103">
    <property type="entry name" value="HIBADH"/>
    <property type="match status" value="1"/>
</dbReference>
<dbReference type="PANTHER" id="PTHR22981">
    <property type="entry name" value="3-HYDROXYISOBUTYRATE DEHYDROGENASE-RELATED"/>
    <property type="match status" value="1"/>
</dbReference>
<dbReference type="GO" id="GO:0051287">
    <property type="term" value="F:NAD binding"/>
    <property type="evidence" value="ECO:0007669"/>
    <property type="project" value="InterPro"/>
</dbReference>
<dbReference type="GO" id="GO:0005739">
    <property type="term" value="C:mitochondrion"/>
    <property type="evidence" value="ECO:0007669"/>
    <property type="project" value="TreeGrafter"/>
</dbReference>
<evidence type="ECO:0000256" key="6">
    <source>
        <dbReference type="ARBA" id="ARBA00023027"/>
    </source>
</evidence>
<evidence type="ECO:0000259" key="11">
    <source>
        <dbReference type="Pfam" id="PF14833"/>
    </source>
</evidence>
<dbReference type="InterPro" id="IPR006115">
    <property type="entry name" value="6PGDH_NADP-bd"/>
</dbReference>
<dbReference type="NCBIfam" id="TIGR01692">
    <property type="entry name" value="HIBADH"/>
    <property type="match status" value="1"/>
</dbReference>
<comment type="pathway">
    <text evidence="1 9">Amino-acid degradation; L-valine degradation.</text>
</comment>
<evidence type="ECO:0000259" key="10">
    <source>
        <dbReference type="Pfam" id="PF03446"/>
    </source>
</evidence>
<accession>A0A9N9MN11</accession>
<dbReference type="Gene3D" id="3.40.50.720">
    <property type="entry name" value="NAD(P)-binding Rossmann-like Domain"/>
    <property type="match status" value="1"/>
</dbReference>
<comment type="similarity">
    <text evidence="2">Belongs to the HIBADH-related family. 3-hydroxyisobutyrate dehydrogenase subfamily.</text>
</comment>
<dbReference type="InterPro" id="IPR036291">
    <property type="entry name" value="NAD(P)-bd_dom_sf"/>
</dbReference>
<dbReference type="SUPFAM" id="SSF51735">
    <property type="entry name" value="NAD(P)-binding Rossmann-fold domains"/>
    <property type="match status" value="1"/>
</dbReference>
<dbReference type="InterPro" id="IPR015815">
    <property type="entry name" value="HIBADH-related"/>
</dbReference>
<feature type="domain" description="6-phosphogluconate dehydrogenase NADP-binding" evidence="10">
    <location>
        <begin position="26"/>
        <end position="180"/>
    </location>
</feature>
<dbReference type="InterPro" id="IPR011548">
    <property type="entry name" value="HIBADH"/>
</dbReference>
<keyword evidence="5 9" id="KW-0560">Oxidoreductase</keyword>
<name>A0A9N9MN11_9CUCU</name>
<evidence type="ECO:0000256" key="5">
    <source>
        <dbReference type="ARBA" id="ARBA00023002"/>
    </source>
</evidence>
<dbReference type="GO" id="GO:0006574">
    <property type="term" value="P:L-valine catabolic process"/>
    <property type="evidence" value="ECO:0007669"/>
    <property type="project" value="TreeGrafter"/>
</dbReference>
<dbReference type="Pfam" id="PF03446">
    <property type="entry name" value="NAD_binding_2"/>
    <property type="match status" value="1"/>
</dbReference>
<dbReference type="EC" id="1.1.1.31" evidence="3 9"/>
<evidence type="ECO:0000313" key="13">
    <source>
        <dbReference type="Proteomes" id="UP001152799"/>
    </source>
</evidence>
<keyword evidence="4 9" id="KW-0101">Branched-chain amino acid catabolism</keyword>
<reference evidence="12" key="1">
    <citation type="submission" date="2022-01" db="EMBL/GenBank/DDBJ databases">
        <authorList>
            <person name="King R."/>
        </authorList>
    </citation>
    <scope>NUCLEOTIDE SEQUENCE</scope>
</reference>
<dbReference type="GO" id="GO:0050661">
    <property type="term" value="F:NADP binding"/>
    <property type="evidence" value="ECO:0007669"/>
    <property type="project" value="InterPro"/>
</dbReference>
<organism evidence="12 13">
    <name type="scientific">Ceutorhynchus assimilis</name>
    <name type="common">cabbage seed weevil</name>
    <dbReference type="NCBI Taxonomy" id="467358"/>
    <lineage>
        <taxon>Eukaryota</taxon>
        <taxon>Metazoa</taxon>
        <taxon>Ecdysozoa</taxon>
        <taxon>Arthropoda</taxon>
        <taxon>Hexapoda</taxon>
        <taxon>Insecta</taxon>
        <taxon>Pterygota</taxon>
        <taxon>Neoptera</taxon>
        <taxon>Endopterygota</taxon>
        <taxon>Coleoptera</taxon>
        <taxon>Polyphaga</taxon>
        <taxon>Cucujiformia</taxon>
        <taxon>Curculionidae</taxon>
        <taxon>Ceutorhynchinae</taxon>
        <taxon>Ceutorhynchus</taxon>
    </lineage>
</organism>
<dbReference type="Proteomes" id="UP001152799">
    <property type="component" value="Chromosome 3"/>
</dbReference>
<dbReference type="PANTHER" id="PTHR22981:SF7">
    <property type="entry name" value="3-HYDROXYISOBUTYRATE DEHYDROGENASE, MITOCHONDRIAL"/>
    <property type="match status" value="1"/>
</dbReference>
<dbReference type="FunFam" id="1.10.1040.10:FF:000006">
    <property type="entry name" value="3-hydroxyisobutyrate dehydrogenase"/>
    <property type="match status" value="1"/>
</dbReference>
<dbReference type="InterPro" id="IPR013328">
    <property type="entry name" value="6PGD_dom2"/>
</dbReference>
<dbReference type="InterPro" id="IPR002204">
    <property type="entry name" value="3-OH-isobutyrate_DH-rel_CS"/>
</dbReference>
<evidence type="ECO:0000313" key="12">
    <source>
        <dbReference type="EMBL" id="CAG9766444.1"/>
    </source>
</evidence>
<dbReference type="AlphaFoldDB" id="A0A9N9MN11"/>
<evidence type="ECO:0000256" key="3">
    <source>
        <dbReference type="ARBA" id="ARBA00012991"/>
    </source>
</evidence>
<dbReference type="GO" id="GO:0008442">
    <property type="term" value="F:3-hydroxyisobutyrate dehydrogenase activity"/>
    <property type="evidence" value="ECO:0007669"/>
    <property type="project" value="UniProtKB-EC"/>
</dbReference>
<dbReference type="EMBL" id="OU892279">
    <property type="protein sequence ID" value="CAG9766444.1"/>
    <property type="molecule type" value="Genomic_DNA"/>
</dbReference>
<evidence type="ECO:0000256" key="1">
    <source>
        <dbReference type="ARBA" id="ARBA00005109"/>
    </source>
</evidence>
<proteinExistence type="inferred from homology"/>
<sequence length="317" mass="33682">MFRKTFGFLVQIDRNISNVHSRSNSNVAFIGLGQMGARMVENLIKNGQKPRVYDIIPAAASTIQGATPCSSPEEAVDGADIIITMLPNGQIVKDTVSRILKAVPKNAILCDSSTTGPQVARELSKVAKDSNIRFLDTPVSGGVVGAQAGTLCFMVGGSQKDCQEAEPVLLKMGKKVLYCGESGAGQITKLCNNLILGVTMIGTCEAMNLGVKLGLDPKLLTDVVNVSTGRSWSSDTYNPVPGVMENVPASKNYEGGFSVELIAKDLGLASDAALSINAPIPLAAMSHQLFRTLMTYHLGKKDFGVVYKFLEGQALKQ</sequence>
<gene>
    <name evidence="12" type="ORF">CEUTPL_LOCUS7028</name>
</gene>
<dbReference type="Pfam" id="PF14833">
    <property type="entry name" value="NAD_binding_11"/>
    <property type="match status" value="1"/>
</dbReference>
<feature type="active site" evidence="8">
    <location>
        <position position="189"/>
    </location>
</feature>